<dbReference type="SUPFAM" id="SSF53067">
    <property type="entry name" value="Actin-like ATPase domain"/>
    <property type="match status" value="1"/>
</dbReference>
<gene>
    <name evidence="4" type="primary">pilM</name>
    <name evidence="4" type="ORF">U0021_02680</name>
</gene>
<dbReference type="InterPro" id="IPR005883">
    <property type="entry name" value="PilM"/>
</dbReference>
<dbReference type="InterPro" id="IPR052534">
    <property type="entry name" value="Extracell_DNA_Util/SecSys_Comp"/>
</dbReference>
<dbReference type="Gene3D" id="3.30.1490.300">
    <property type="match status" value="1"/>
</dbReference>
<protein>
    <submittedName>
        <fullName evidence="4">Pilus assembly protein PilM</fullName>
    </submittedName>
</protein>
<organism evidence="4 5">
    <name type="scientific">Moraxella canis</name>
    <dbReference type="NCBI Taxonomy" id="90239"/>
    <lineage>
        <taxon>Bacteria</taxon>
        <taxon>Pseudomonadati</taxon>
        <taxon>Pseudomonadota</taxon>
        <taxon>Gammaproteobacteria</taxon>
        <taxon>Moraxellales</taxon>
        <taxon>Moraxellaceae</taxon>
        <taxon>Moraxella</taxon>
    </lineage>
</organism>
<accession>A0ABZ0WZ17</accession>
<feature type="region of interest" description="Disordered" evidence="2">
    <location>
        <begin position="322"/>
        <end position="341"/>
    </location>
</feature>
<evidence type="ECO:0000256" key="3">
    <source>
        <dbReference type="SAM" id="Phobius"/>
    </source>
</evidence>
<keyword evidence="5" id="KW-1185">Reference proteome</keyword>
<feature type="transmembrane region" description="Helical" evidence="3">
    <location>
        <begin position="452"/>
        <end position="473"/>
    </location>
</feature>
<evidence type="ECO:0000313" key="5">
    <source>
        <dbReference type="Proteomes" id="UP001324384"/>
    </source>
</evidence>
<evidence type="ECO:0000256" key="1">
    <source>
        <dbReference type="SAM" id="Coils"/>
    </source>
</evidence>
<proteinExistence type="predicted"/>
<dbReference type="Pfam" id="PF05137">
    <property type="entry name" value="PilN"/>
    <property type="match status" value="1"/>
</dbReference>
<name>A0ABZ0WZ17_9GAMM</name>
<evidence type="ECO:0000313" key="4">
    <source>
        <dbReference type="EMBL" id="WQE04517.1"/>
    </source>
</evidence>
<evidence type="ECO:0000256" key="2">
    <source>
        <dbReference type="SAM" id="MobiDB-lite"/>
    </source>
</evidence>
<keyword evidence="3" id="KW-1133">Transmembrane helix</keyword>
<dbReference type="Pfam" id="PF11104">
    <property type="entry name" value="PilM_2"/>
    <property type="match status" value="1"/>
</dbReference>
<dbReference type="PANTHER" id="PTHR40278:SF2">
    <property type="entry name" value="TYPE IV PILUS INNER MEMBRANE COMPONENT PILN"/>
    <property type="match status" value="1"/>
</dbReference>
<dbReference type="EMBL" id="CP139961">
    <property type="protein sequence ID" value="WQE04517.1"/>
    <property type="molecule type" value="Genomic_DNA"/>
</dbReference>
<reference evidence="4 5" key="1">
    <citation type="submission" date="2023-12" db="EMBL/GenBank/DDBJ databases">
        <title>Genome sequencing and assembly of bacterial species from a model synthetic community.</title>
        <authorList>
            <person name="Hogle S.L."/>
        </authorList>
    </citation>
    <scope>NUCLEOTIDE SEQUENCE [LARGE SCALE GENOMIC DNA]</scope>
    <source>
        <strain evidence="4 5">HAMBI_2792</strain>
    </source>
</reference>
<dbReference type="RefSeq" id="WP_114800790.1">
    <property type="nucleotide sequence ID" value="NZ_CP139961.1"/>
</dbReference>
<dbReference type="InterPro" id="IPR007813">
    <property type="entry name" value="PilN"/>
</dbReference>
<dbReference type="Proteomes" id="UP001324384">
    <property type="component" value="Chromosome"/>
</dbReference>
<keyword evidence="1" id="KW-0175">Coiled coil</keyword>
<feature type="coiled-coil region" evidence="1">
    <location>
        <begin position="489"/>
        <end position="519"/>
    </location>
</feature>
<dbReference type="InterPro" id="IPR043129">
    <property type="entry name" value="ATPase_NBD"/>
</dbReference>
<keyword evidence="3" id="KW-0812">Transmembrane</keyword>
<dbReference type="PANTHER" id="PTHR40278">
    <property type="entry name" value="DNA UTILIZATION PROTEIN HOFN"/>
    <property type="match status" value="1"/>
</dbReference>
<keyword evidence="3" id="KW-0472">Membrane</keyword>
<sequence>MRVNKLRAWLGGQPDIPIIGVHFGDAAVTAVWLDEHEGRYHWLGSACVLCTDAVVSGEIVDKSKLAEALLQVMQTLGLSEATAITCVPDEAVMQTVIELPADLSDDDIEAHILIDAERYIGRNIQDVYFDFQVLERSQAATQILLTVAHQNSVHDRCEVLAMAGIETSAVDVYTSCLVRMMAKVTDQVSALVEIADHDISCHITQDGKLVYQQNEPIHTFANLSDQPSNERTETHEFFKFADDLKIRKDSSNQLPLKVSLDFENLADRLPEANLSAQNHLLQLTQEDLPQKKTLDTPKNAQTDNYHIRFDDWVDEVDADDRASFDLEPPNEPSAKPSDQPELAIDQLTQKIVALIEDCQAQTALPIERLYLSGMTLAKASQLAHALQMKLDISCLPMHPKYAIDHPIKDDDMQLAPMLTTALALALTRSQGVNLLPWREERRSQADAKFRQMFVSVVGLAVLGVVLIFGAIYYQMNQQQAINGEIQSRISTLDDKIDEMQQLKEQLEGAQKHSEALNALSEDRQVVYRWQQLSTLIPEGVYLDEMKQSADVLSLTGRAVSTQAVSALAHRLELSGLYTDVLVVSLQQSGRAMSFSLTATQLPLDAKDMIQPVAEISIDQIKTADTGENGYE</sequence>
<dbReference type="Gene3D" id="3.30.420.40">
    <property type="match status" value="2"/>
</dbReference>